<dbReference type="STRING" id="573061.Clocel_1963"/>
<dbReference type="HOGENOM" id="CLU_033332_0_3_9"/>
<dbReference type="InterPro" id="IPR015424">
    <property type="entry name" value="PyrdxlP-dep_Trfase"/>
</dbReference>
<dbReference type="Proteomes" id="UP000002730">
    <property type="component" value="Chromosome"/>
</dbReference>
<dbReference type="Gene3D" id="3.90.1150.10">
    <property type="entry name" value="Aspartate Aminotransferase, domain 1"/>
    <property type="match status" value="1"/>
</dbReference>
<comment type="similarity">
    <text evidence="3">Belongs to the DegT/DnrJ/EryC1 family.</text>
</comment>
<evidence type="ECO:0000256" key="2">
    <source>
        <dbReference type="PIRSR" id="PIRSR000390-2"/>
    </source>
</evidence>
<name>D9SLX6_CLOC7</name>
<keyword evidence="4" id="KW-0032">Aminotransferase</keyword>
<gene>
    <name evidence="4" type="ordered locus">Clocel_1963</name>
</gene>
<evidence type="ECO:0000256" key="1">
    <source>
        <dbReference type="PIRSR" id="PIRSR000390-1"/>
    </source>
</evidence>
<dbReference type="PANTHER" id="PTHR30244:SF34">
    <property type="entry name" value="DTDP-4-AMINO-4,6-DIDEOXYGALACTOSE TRANSAMINASE"/>
    <property type="match status" value="1"/>
</dbReference>
<dbReference type="KEGG" id="ccb:Clocel_1963"/>
<dbReference type="SUPFAM" id="SSF53383">
    <property type="entry name" value="PLP-dependent transferases"/>
    <property type="match status" value="1"/>
</dbReference>
<reference evidence="4 5" key="1">
    <citation type="submission" date="2010-08" db="EMBL/GenBank/DDBJ databases">
        <title>Complete sequence of Clostridium cellulovorans 743B.</title>
        <authorList>
            <consortium name="US DOE Joint Genome Institute"/>
            <person name="Lucas S."/>
            <person name="Copeland A."/>
            <person name="Lapidus A."/>
            <person name="Cheng J.-F."/>
            <person name="Bruce D."/>
            <person name="Goodwin L."/>
            <person name="Pitluck S."/>
            <person name="Chertkov O."/>
            <person name="Detter J.C."/>
            <person name="Han C."/>
            <person name="Tapia R."/>
            <person name="Land M."/>
            <person name="Hauser L."/>
            <person name="Chang Y.-J."/>
            <person name="Jeffries C."/>
            <person name="Kyrpides N."/>
            <person name="Ivanova N."/>
            <person name="Mikhailova N."/>
            <person name="Hemme C.L."/>
            <person name="Woyke T."/>
        </authorList>
    </citation>
    <scope>NUCLEOTIDE SEQUENCE [LARGE SCALE GENOMIC DNA]</scope>
    <source>
        <strain evidence="5">ATCC 35296 / DSM 3052 / OCM 3 / 743B</strain>
    </source>
</reference>
<keyword evidence="4" id="KW-0808">Transferase</keyword>
<dbReference type="InterPro" id="IPR020026">
    <property type="entry name" value="PseC"/>
</dbReference>
<keyword evidence="2 3" id="KW-0663">Pyridoxal phosphate</keyword>
<dbReference type="GO" id="GO:0000271">
    <property type="term" value="P:polysaccharide biosynthetic process"/>
    <property type="evidence" value="ECO:0007669"/>
    <property type="project" value="TreeGrafter"/>
</dbReference>
<organism evidence="4 5">
    <name type="scientific">Clostridium cellulovorans (strain ATCC 35296 / DSM 3052 / OCM 3 / 743B)</name>
    <dbReference type="NCBI Taxonomy" id="573061"/>
    <lineage>
        <taxon>Bacteria</taxon>
        <taxon>Bacillati</taxon>
        <taxon>Bacillota</taxon>
        <taxon>Clostridia</taxon>
        <taxon>Eubacteriales</taxon>
        <taxon>Clostridiaceae</taxon>
        <taxon>Clostridium</taxon>
    </lineage>
</organism>
<dbReference type="Pfam" id="PF01041">
    <property type="entry name" value="DegT_DnrJ_EryC1"/>
    <property type="match status" value="1"/>
</dbReference>
<dbReference type="AlphaFoldDB" id="D9SLX6"/>
<dbReference type="OrthoDB" id="9810913at2"/>
<dbReference type="EMBL" id="CP002160">
    <property type="protein sequence ID" value="ADL51707.1"/>
    <property type="molecule type" value="Genomic_DNA"/>
</dbReference>
<dbReference type="NCBIfam" id="TIGR03588">
    <property type="entry name" value="PseC"/>
    <property type="match status" value="1"/>
</dbReference>
<evidence type="ECO:0000313" key="4">
    <source>
        <dbReference type="EMBL" id="ADL51707.1"/>
    </source>
</evidence>
<evidence type="ECO:0000256" key="3">
    <source>
        <dbReference type="RuleBase" id="RU004508"/>
    </source>
</evidence>
<dbReference type="CDD" id="cd00616">
    <property type="entry name" value="AHBA_syn"/>
    <property type="match status" value="1"/>
</dbReference>
<dbReference type="RefSeq" id="WP_010077072.1">
    <property type="nucleotide sequence ID" value="NC_014393.1"/>
</dbReference>
<dbReference type="PANTHER" id="PTHR30244">
    <property type="entry name" value="TRANSAMINASE"/>
    <property type="match status" value="1"/>
</dbReference>
<dbReference type="GO" id="GO:0030170">
    <property type="term" value="F:pyridoxal phosphate binding"/>
    <property type="evidence" value="ECO:0007669"/>
    <property type="project" value="TreeGrafter"/>
</dbReference>
<dbReference type="InterPro" id="IPR000653">
    <property type="entry name" value="DegT/StrS_aminotransferase"/>
</dbReference>
<dbReference type="InterPro" id="IPR015421">
    <property type="entry name" value="PyrdxlP-dep_Trfase_major"/>
</dbReference>
<dbReference type="eggNOG" id="COG0399">
    <property type="taxonomic scope" value="Bacteria"/>
</dbReference>
<dbReference type="GO" id="GO:0008483">
    <property type="term" value="F:transaminase activity"/>
    <property type="evidence" value="ECO:0007669"/>
    <property type="project" value="UniProtKB-KW"/>
</dbReference>
<accession>D9SLX6</accession>
<evidence type="ECO:0000313" key="5">
    <source>
        <dbReference type="Proteomes" id="UP000002730"/>
    </source>
</evidence>
<proteinExistence type="inferred from homology"/>
<dbReference type="InterPro" id="IPR015422">
    <property type="entry name" value="PyrdxlP-dep_Trfase_small"/>
</dbReference>
<sequence>MKHPYIPYGRQCIDEEDIQAVVEVLKSDYLTTGPKIQEFEEKVAAYVGCKYTVAIANGTAALHAACYAADINTGDEVITTPLTFAATSNSILYLGGKPIFADINADTYNIDPQEIEKKITNKTKALIAVDFAGQPAELFKIKALAEKHDLIFIEDAAHSLGAEIMDSKKTWHKVGSIADMTTFSFHPVKHITTAEGGMICTNNPKLYEKLLLFRSHGITRSPKLLMDKTHGTWFYEQQLLGYNYRLSDIQAALGISQLKKLDTFIKRRREIATIYNKAFSENSFRDKVTIPFQIENSKSSYHIYILKLKPSSIGKNRNEIFNKLSNLNLGVNVHYIPVYYHPYYQSLGYSKGICPITEKIYEDIITIPLYPGMSDEDVDYVIKSIKEV</sequence>
<dbReference type="PIRSF" id="PIRSF000390">
    <property type="entry name" value="PLP_StrS"/>
    <property type="match status" value="1"/>
</dbReference>
<dbReference type="Gene3D" id="3.40.640.10">
    <property type="entry name" value="Type I PLP-dependent aspartate aminotransferase-like (Major domain)"/>
    <property type="match status" value="1"/>
</dbReference>
<feature type="modified residue" description="N6-(pyridoxal phosphate)lysine" evidence="2">
    <location>
        <position position="189"/>
    </location>
</feature>
<keyword evidence="5" id="KW-1185">Reference proteome</keyword>
<protein>
    <submittedName>
        <fullName evidence="4">UDP-4-keto-6-deoxy-N-acetylglucosamine 4-aminotransferase</fullName>
    </submittedName>
</protein>
<feature type="active site" description="Proton acceptor" evidence="1">
    <location>
        <position position="189"/>
    </location>
</feature>